<dbReference type="GO" id="GO:0000062">
    <property type="term" value="F:fatty-acyl-CoA binding"/>
    <property type="evidence" value="ECO:0007669"/>
    <property type="project" value="InterPro"/>
</dbReference>
<feature type="region of interest" description="Disordered" evidence="2">
    <location>
        <begin position="129"/>
        <end position="164"/>
    </location>
</feature>
<evidence type="ECO:0000313" key="5">
    <source>
        <dbReference type="Proteomes" id="UP000094285"/>
    </source>
</evidence>
<dbReference type="PANTHER" id="PTHR23310">
    <property type="entry name" value="ACYL-COA-BINDING PROTEIN, ACBP"/>
    <property type="match status" value="1"/>
</dbReference>
<reference evidence="5" key="1">
    <citation type="submission" date="2016-05" db="EMBL/GenBank/DDBJ databases">
        <title>Comparative genomics of biotechnologically important yeasts.</title>
        <authorList>
            <consortium name="DOE Joint Genome Institute"/>
            <person name="Riley R."/>
            <person name="Haridas S."/>
            <person name="Wolfe K.H."/>
            <person name="Lopes M.R."/>
            <person name="Hittinger C.T."/>
            <person name="Goker M."/>
            <person name="Salamov A."/>
            <person name="Wisecaver J."/>
            <person name="Long T.M."/>
            <person name="Aerts A.L."/>
            <person name="Barry K."/>
            <person name="Choi C."/>
            <person name="Clum A."/>
            <person name="Coughlan A.Y."/>
            <person name="Deshpande S."/>
            <person name="Douglass A.P."/>
            <person name="Hanson S.J."/>
            <person name="Klenk H.-P."/>
            <person name="Labutti K."/>
            <person name="Lapidus A."/>
            <person name="Lindquist E."/>
            <person name="Lipzen A."/>
            <person name="Meier-Kolthoff J.P."/>
            <person name="Ohm R.A."/>
            <person name="Otillar R.P."/>
            <person name="Pangilinan J."/>
            <person name="Peng Y."/>
            <person name="Rokas A."/>
            <person name="Rosa C.A."/>
            <person name="Scheuner C."/>
            <person name="Sibirny A.A."/>
            <person name="Slot J.C."/>
            <person name="Stielow J.B."/>
            <person name="Sun H."/>
            <person name="Kurtzman C.P."/>
            <person name="Blackwell M."/>
            <person name="Grigoriev I.V."/>
            <person name="Jeffries T.W."/>
        </authorList>
    </citation>
    <scope>NUCLEOTIDE SEQUENCE [LARGE SCALE GENOMIC DNA]</scope>
    <source>
        <strain evidence="5">NRRL Y-17324</strain>
    </source>
</reference>
<evidence type="ECO:0000259" key="3">
    <source>
        <dbReference type="PROSITE" id="PS51228"/>
    </source>
</evidence>
<gene>
    <name evidence="4" type="ORF">CANTADRAFT_22484</name>
</gene>
<dbReference type="Gene3D" id="1.20.80.10">
    <property type="match status" value="1"/>
</dbReference>
<organism evidence="4 5">
    <name type="scientific">Suhomyces tanzawaensis NRRL Y-17324</name>
    <dbReference type="NCBI Taxonomy" id="984487"/>
    <lineage>
        <taxon>Eukaryota</taxon>
        <taxon>Fungi</taxon>
        <taxon>Dikarya</taxon>
        <taxon>Ascomycota</taxon>
        <taxon>Saccharomycotina</taxon>
        <taxon>Pichiomycetes</taxon>
        <taxon>Debaryomycetaceae</taxon>
        <taxon>Suhomyces</taxon>
    </lineage>
</organism>
<keyword evidence="5" id="KW-1185">Reference proteome</keyword>
<dbReference type="InterPro" id="IPR014352">
    <property type="entry name" value="FERM/acyl-CoA-bd_prot_sf"/>
</dbReference>
<dbReference type="Proteomes" id="UP000094285">
    <property type="component" value="Unassembled WGS sequence"/>
</dbReference>
<feature type="compositionally biased region" description="Polar residues" evidence="2">
    <location>
        <begin position="144"/>
        <end position="164"/>
    </location>
</feature>
<dbReference type="GO" id="GO:0006631">
    <property type="term" value="P:fatty acid metabolic process"/>
    <property type="evidence" value="ECO:0007669"/>
    <property type="project" value="TreeGrafter"/>
</dbReference>
<protein>
    <recommendedName>
        <fullName evidence="3">ACB domain-containing protein</fullName>
    </recommendedName>
</protein>
<evidence type="ECO:0000256" key="2">
    <source>
        <dbReference type="SAM" id="MobiDB-lite"/>
    </source>
</evidence>
<dbReference type="AlphaFoldDB" id="A0A1E4SGF1"/>
<dbReference type="PANTHER" id="PTHR23310:SF133">
    <property type="entry name" value="COA BINDING PROTEIN, PUTATIVE (AFU_ORTHOLOGUE AFUA_1G12300)-RELATED"/>
    <property type="match status" value="1"/>
</dbReference>
<dbReference type="GeneID" id="30980960"/>
<dbReference type="SUPFAM" id="SSF47027">
    <property type="entry name" value="Acyl-CoA binding protein"/>
    <property type="match status" value="1"/>
</dbReference>
<evidence type="ECO:0000256" key="1">
    <source>
        <dbReference type="ARBA" id="ARBA00023121"/>
    </source>
</evidence>
<dbReference type="InterPro" id="IPR035984">
    <property type="entry name" value="Acyl-CoA-binding_sf"/>
</dbReference>
<sequence>MSDSIDRVFVKAITTIRALSSRSNYGSLPRPPAENRIRLYGLYKQATEGDVEGIMPRPIGFTIEDEGAKKKWDAWKREEGISKTEAKRRYISYLIDTMKIYASGTLEARELLSELEYLWDQIKDLQFNSDEENDHPIPLPSRSPLFSQADQSDKFSTGTPSIVPNTQYRNNLQKIYSHSRRSTMLSINDYVNQQRQQSTSAAAGQATGISGVGTASVYSLPLSEAPRYGTQSARSLPRNPIQNAPNVAPVASNSSGEFKTWQNEINAVIRKLSHEYDSNRRAEGFRGSLPGNIPEDDEQDLNSILKLRILRILRIVGKNSLHFLKNFSISLLAILFLTWLAKKNVIVKRTLVDVPSAAGASNKQAQELVINMIINTDENKWFIRLLSFLNSFVGFV</sequence>
<dbReference type="OrthoDB" id="346910at2759"/>
<dbReference type="Pfam" id="PF00887">
    <property type="entry name" value="ACBP"/>
    <property type="match status" value="1"/>
</dbReference>
<keyword evidence="1" id="KW-0446">Lipid-binding</keyword>
<dbReference type="STRING" id="984487.A0A1E4SGF1"/>
<accession>A0A1E4SGF1</accession>
<dbReference type="EMBL" id="KV453913">
    <property type="protein sequence ID" value="ODV78492.1"/>
    <property type="molecule type" value="Genomic_DNA"/>
</dbReference>
<dbReference type="InterPro" id="IPR000582">
    <property type="entry name" value="Acyl-CoA-binding_protein"/>
</dbReference>
<name>A0A1E4SGF1_9ASCO</name>
<dbReference type="RefSeq" id="XP_020063614.1">
    <property type="nucleotide sequence ID" value="XM_020206823.1"/>
</dbReference>
<evidence type="ECO:0000313" key="4">
    <source>
        <dbReference type="EMBL" id="ODV78492.1"/>
    </source>
</evidence>
<proteinExistence type="predicted"/>
<feature type="domain" description="ACB" evidence="3">
    <location>
        <begin position="5"/>
        <end position="103"/>
    </location>
</feature>
<dbReference type="PROSITE" id="PS51228">
    <property type="entry name" value="ACB_2"/>
    <property type="match status" value="1"/>
</dbReference>